<accession>W6R8P6</accession>
<dbReference type="HOGENOM" id="CLU_148789_1_0_5"/>
<gene>
    <name evidence="1" type="ORF">LPU83_1621</name>
</gene>
<evidence type="ECO:0000313" key="1">
    <source>
        <dbReference type="EMBL" id="CDM57289.1"/>
    </source>
</evidence>
<organism evidence="1 2">
    <name type="scientific">Rhizobium favelukesii</name>
    <dbReference type="NCBI Taxonomy" id="348824"/>
    <lineage>
        <taxon>Bacteria</taxon>
        <taxon>Pseudomonadati</taxon>
        <taxon>Pseudomonadota</taxon>
        <taxon>Alphaproteobacteria</taxon>
        <taxon>Hyphomicrobiales</taxon>
        <taxon>Rhizobiaceae</taxon>
        <taxon>Rhizobium/Agrobacterium group</taxon>
        <taxon>Rhizobium</taxon>
    </lineage>
</organism>
<dbReference type="InterPro" id="IPR011008">
    <property type="entry name" value="Dimeric_a/b-barrel"/>
</dbReference>
<dbReference type="Gene3D" id="3.30.70.100">
    <property type="match status" value="1"/>
</dbReference>
<proteinExistence type="predicted"/>
<name>W6R8P6_9HYPH</name>
<dbReference type="PATRIC" id="fig|348824.6.peg.1744"/>
<dbReference type="SUPFAM" id="SSF54909">
    <property type="entry name" value="Dimeric alpha+beta barrel"/>
    <property type="match status" value="1"/>
</dbReference>
<sequence length="100" mass="10993">MTKQAIYVELKARSGKEEEVATFLKSAQALVAQEPGTVTWFAVRYDQRTFAIFDAFDDEAGRQAHLNGKVAAALMARAEELLAEAPQLRTPEVLAEKLPG</sequence>
<dbReference type="KEGG" id="rhl:LPU83_1621"/>
<dbReference type="RefSeq" id="WP_024314749.1">
    <property type="nucleotide sequence ID" value="NZ_ATTO01000014.1"/>
</dbReference>
<evidence type="ECO:0008006" key="3">
    <source>
        <dbReference type="Google" id="ProtNLM"/>
    </source>
</evidence>
<dbReference type="eggNOG" id="COG1359">
    <property type="taxonomic scope" value="Bacteria"/>
</dbReference>
<dbReference type="EMBL" id="HG916852">
    <property type="protein sequence ID" value="CDM57289.1"/>
    <property type="molecule type" value="Genomic_DNA"/>
</dbReference>
<dbReference type="Proteomes" id="UP000019443">
    <property type="component" value="Chromosome"/>
</dbReference>
<protein>
    <recommendedName>
        <fullName evidence="3">Antibiotic biosynthesis monooxygenase</fullName>
    </recommendedName>
</protein>
<dbReference type="AlphaFoldDB" id="W6R8P6"/>
<evidence type="ECO:0000313" key="2">
    <source>
        <dbReference type="Proteomes" id="UP000019443"/>
    </source>
</evidence>
<reference evidence="1" key="1">
    <citation type="submission" date="2013-11" db="EMBL/GenBank/DDBJ databases">
        <title>Draft genome sequence of the broad-host-range Rhizobium sp. LPU83 strain, a member of the low-genetic diversity Oregon-like Rhizobium sp. group.</title>
        <authorList>
            <person name="Wibberg D."/>
            <person name="Puehler A."/>
            <person name="Schlueter A."/>
        </authorList>
    </citation>
    <scope>NUCLEOTIDE SEQUENCE [LARGE SCALE GENOMIC DNA]</scope>
    <source>
        <strain evidence="1">LPU83</strain>
    </source>
</reference>
<keyword evidence="2" id="KW-1185">Reference proteome</keyword>